<name>A0A644W1D1_9ZZZZ</name>
<organism evidence="1">
    <name type="scientific">bioreactor metagenome</name>
    <dbReference type="NCBI Taxonomy" id="1076179"/>
    <lineage>
        <taxon>unclassified sequences</taxon>
        <taxon>metagenomes</taxon>
        <taxon>ecological metagenomes</taxon>
    </lineage>
</organism>
<evidence type="ECO:0000313" key="1">
    <source>
        <dbReference type="EMBL" id="MPL97378.1"/>
    </source>
</evidence>
<dbReference type="InterPro" id="IPR011250">
    <property type="entry name" value="OMP/PagP_B-barrel"/>
</dbReference>
<dbReference type="SUPFAM" id="SSF56925">
    <property type="entry name" value="OMPA-like"/>
    <property type="match status" value="1"/>
</dbReference>
<accession>A0A644W1D1</accession>
<dbReference type="EMBL" id="VSSQ01000552">
    <property type="protein sequence ID" value="MPL97378.1"/>
    <property type="molecule type" value="Genomic_DNA"/>
</dbReference>
<proteinExistence type="predicted"/>
<sequence length="147" mass="15804">MKKMFLIAVLAIGFASVTNAQVDGNAIGIRFGNGGEISYQHALGSANRLELDLGFGSWAYGGVYLNGAYQWVWDLSALATGFNWYAGVGGALGINNGLGLGVLGQLGIEYNFNIPIQLSLDWRPTFYLIPGTHFGYDGIALGVRYKF</sequence>
<reference evidence="1" key="1">
    <citation type="submission" date="2019-08" db="EMBL/GenBank/DDBJ databases">
        <authorList>
            <person name="Kucharzyk K."/>
            <person name="Murdoch R.W."/>
            <person name="Higgins S."/>
            <person name="Loffler F."/>
        </authorList>
    </citation>
    <scope>NUCLEOTIDE SEQUENCE</scope>
</reference>
<protein>
    <recommendedName>
        <fullName evidence="2">Outer membrane protein beta-barrel domain-containing protein</fullName>
    </recommendedName>
</protein>
<evidence type="ECO:0008006" key="2">
    <source>
        <dbReference type="Google" id="ProtNLM"/>
    </source>
</evidence>
<gene>
    <name evidence="1" type="ORF">SDC9_43568</name>
</gene>
<dbReference type="AlphaFoldDB" id="A0A644W1D1"/>
<comment type="caution">
    <text evidence="1">The sequence shown here is derived from an EMBL/GenBank/DDBJ whole genome shotgun (WGS) entry which is preliminary data.</text>
</comment>